<proteinExistence type="predicted"/>
<dbReference type="HOGENOM" id="CLU_3288670_0_0_6"/>
<reference evidence="1 2" key="1">
    <citation type="journal article" date="2002" name="Proc. Natl. Acad. Sci. U.S.A.">
        <title>Extensive mosaic structure revealed by the complete genome sequence of uropathogenic Escherichia coli.</title>
        <authorList>
            <person name="Welch R.A."/>
            <person name="Burland V."/>
            <person name="Plunkett G.III."/>
            <person name="Redford P."/>
            <person name="Roesch P."/>
            <person name="Rasko D."/>
            <person name="Buckles E.L."/>
            <person name="Liou S.R."/>
            <person name="Boutin A."/>
            <person name="Hackett J."/>
            <person name="Stroud D."/>
            <person name="Mayhew G.F."/>
            <person name="Rose D.J."/>
            <person name="Zhou S."/>
            <person name="Schwartz D.C."/>
            <person name="Perna N.T."/>
            <person name="Mobley H.L."/>
            <person name="Donnenberg M.S."/>
            <person name="Blattner F.R."/>
        </authorList>
    </citation>
    <scope>NUCLEOTIDE SEQUENCE [LARGE SCALE GENOMIC DNA]</scope>
    <source>
        <strain evidence="2">CFT073 / ATCC 700928 / UPEC</strain>
    </source>
</reference>
<protein>
    <submittedName>
        <fullName evidence="1">Uncharacterized protein</fullName>
    </submittedName>
</protein>
<evidence type="ECO:0000313" key="1">
    <source>
        <dbReference type="EMBL" id="AAN79984.1"/>
    </source>
</evidence>
<dbReference type="Proteomes" id="UP000001410">
    <property type="component" value="Chromosome"/>
</dbReference>
<evidence type="ECO:0000313" key="2">
    <source>
        <dbReference type="Proteomes" id="UP000001410"/>
    </source>
</evidence>
<dbReference type="AlphaFoldDB" id="A0A0H2V6K0"/>
<organism evidence="1 2">
    <name type="scientific">Escherichia coli O6:H1 (strain CFT073 / ATCC 700928 / UPEC)</name>
    <dbReference type="NCBI Taxonomy" id="199310"/>
    <lineage>
        <taxon>Bacteria</taxon>
        <taxon>Pseudomonadati</taxon>
        <taxon>Pseudomonadota</taxon>
        <taxon>Gammaproteobacteria</taxon>
        <taxon>Enterobacterales</taxon>
        <taxon>Enterobacteriaceae</taxon>
        <taxon>Escherichia</taxon>
    </lineage>
</organism>
<keyword evidence="2" id="KW-1185">Reference proteome</keyword>
<dbReference type="EMBL" id="AE014075">
    <property type="protein sequence ID" value="AAN79984.1"/>
    <property type="molecule type" value="Genomic_DNA"/>
</dbReference>
<name>A0A0H2V6K0_ECOL6</name>
<sequence length="40" mass="4790">MRAESLNLVISKRSFLHGIFRDYELPHYSLITRIFHDGKQ</sequence>
<dbReference type="KEGG" id="ecc:c1515"/>
<accession>A0A0H2V6K0</accession>
<gene>
    <name evidence="1" type="ordered locus">c1515</name>
</gene>